<evidence type="ECO:0000313" key="2">
    <source>
        <dbReference type="Proteomes" id="UP000324800"/>
    </source>
</evidence>
<protein>
    <submittedName>
        <fullName evidence="1">Uncharacterized protein</fullName>
    </submittedName>
</protein>
<accession>A0A5J4WDU5</accession>
<gene>
    <name evidence="1" type="ORF">EZS28_011788</name>
</gene>
<reference evidence="1 2" key="1">
    <citation type="submission" date="2019-03" db="EMBL/GenBank/DDBJ databases">
        <title>Single cell metagenomics reveals metabolic interactions within the superorganism composed of flagellate Streblomastix strix and complex community of Bacteroidetes bacteria on its surface.</title>
        <authorList>
            <person name="Treitli S.C."/>
            <person name="Kolisko M."/>
            <person name="Husnik F."/>
            <person name="Keeling P."/>
            <person name="Hampl V."/>
        </authorList>
    </citation>
    <scope>NUCLEOTIDE SEQUENCE [LARGE SCALE GENOMIC DNA]</scope>
    <source>
        <strain evidence="1">ST1C</strain>
    </source>
</reference>
<name>A0A5J4WDU5_9EUKA</name>
<dbReference type="EMBL" id="SNRW01002463">
    <property type="protein sequence ID" value="KAA6392682.1"/>
    <property type="molecule type" value="Genomic_DNA"/>
</dbReference>
<evidence type="ECO:0000313" key="1">
    <source>
        <dbReference type="EMBL" id="KAA6392682.1"/>
    </source>
</evidence>
<organism evidence="1 2">
    <name type="scientific">Streblomastix strix</name>
    <dbReference type="NCBI Taxonomy" id="222440"/>
    <lineage>
        <taxon>Eukaryota</taxon>
        <taxon>Metamonada</taxon>
        <taxon>Preaxostyla</taxon>
        <taxon>Oxymonadida</taxon>
        <taxon>Streblomastigidae</taxon>
        <taxon>Streblomastix</taxon>
    </lineage>
</organism>
<dbReference type="Proteomes" id="UP000324800">
    <property type="component" value="Unassembled WGS sequence"/>
</dbReference>
<feature type="non-terminal residue" evidence="1">
    <location>
        <position position="73"/>
    </location>
</feature>
<proteinExistence type="predicted"/>
<dbReference type="AlphaFoldDB" id="A0A5J4WDU5"/>
<sequence>MPQIPNLVKSLITLSTFRTGTHLREEIDLQRIQIRRWSRQCLWQIQEYGDAQVQSELVRQGYGRVMFISYCTA</sequence>
<comment type="caution">
    <text evidence="1">The sequence shown here is derived from an EMBL/GenBank/DDBJ whole genome shotgun (WGS) entry which is preliminary data.</text>
</comment>